<proteinExistence type="predicted"/>
<dbReference type="HOGENOM" id="CLU_2886792_0_0_1"/>
<accession>A0A0C3NS32</accession>
<organism evidence="1 2">
    <name type="scientific">Pisolithus tinctorius Marx 270</name>
    <dbReference type="NCBI Taxonomy" id="870435"/>
    <lineage>
        <taxon>Eukaryota</taxon>
        <taxon>Fungi</taxon>
        <taxon>Dikarya</taxon>
        <taxon>Basidiomycota</taxon>
        <taxon>Agaricomycotina</taxon>
        <taxon>Agaricomycetes</taxon>
        <taxon>Agaricomycetidae</taxon>
        <taxon>Boletales</taxon>
        <taxon>Sclerodermatineae</taxon>
        <taxon>Pisolithaceae</taxon>
        <taxon>Pisolithus</taxon>
    </lineage>
</organism>
<name>A0A0C3NS32_PISTI</name>
<sequence length="63" mass="7118">MKMQRQSYKQKNGIMVLAYAGSKATWRGIPYPGVASFFQQYSVVISPSPSFHFYLSYSSCLLA</sequence>
<dbReference type="AlphaFoldDB" id="A0A0C3NS32"/>
<protein>
    <submittedName>
        <fullName evidence="1">Uncharacterized protein</fullName>
    </submittedName>
</protein>
<dbReference type="EMBL" id="KN832019">
    <property type="protein sequence ID" value="KIN98098.1"/>
    <property type="molecule type" value="Genomic_DNA"/>
</dbReference>
<reference evidence="1 2" key="1">
    <citation type="submission" date="2014-04" db="EMBL/GenBank/DDBJ databases">
        <authorList>
            <consortium name="DOE Joint Genome Institute"/>
            <person name="Kuo A."/>
            <person name="Kohler A."/>
            <person name="Costa M.D."/>
            <person name="Nagy L.G."/>
            <person name="Floudas D."/>
            <person name="Copeland A."/>
            <person name="Barry K.W."/>
            <person name="Cichocki N."/>
            <person name="Veneault-Fourrey C."/>
            <person name="LaButti K."/>
            <person name="Lindquist E.A."/>
            <person name="Lipzen A."/>
            <person name="Lundell T."/>
            <person name="Morin E."/>
            <person name="Murat C."/>
            <person name="Sun H."/>
            <person name="Tunlid A."/>
            <person name="Henrissat B."/>
            <person name="Grigoriev I.V."/>
            <person name="Hibbett D.S."/>
            <person name="Martin F."/>
            <person name="Nordberg H.P."/>
            <person name="Cantor M.N."/>
            <person name="Hua S.X."/>
        </authorList>
    </citation>
    <scope>NUCLEOTIDE SEQUENCE [LARGE SCALE GENOMIC DNA]</scope>
    <source>
        <strain evidence="1 2">Marx 270</strain>
    </source>
</reference>
<evidence type="ECO:0000313" key="2">
    <source>
        <dbReference type="Proteomes" id="UP000054217"/>
    </source>
</evidence>
<dbReference type="InParanoid" id="A0A0C3NS32"/>
<gene>
    <name evidence="1" type="ORF">M404DRAFT_861708</name>
</gene>
<evidence type="ECO:0000313" key="1">
    <source>
        <dbReference type="EMBL" id="KIN98098.1"/>
    </source>
</evidence>
<dbReference type="Proteomes" id="UP000054217">
    <property type="component" value="Unassembled WGS sequence"/>
</dbReference>
<reference evidence="2" key="2">
    <citation type="submission" date="2015-01" db="EMBL/GenBank/DDBJ databases">
        <title>Evolutionary Origins and Diversification of the Mycorrhizal Mutualists.</title>
        <authorList>
            <consortium name="DOE Joint Genome Institute"/>
            <consortium name="Mycorrhizal Genomics Consortium"/>
            <person name="Kohler A."/>
            <person name="Kuo A."/>
            <person name="Nagy L.G."/>
            <person name="Floudas D."/>
            <person name="Copeland A."/>
            <person name="Barry K.W."/>
            <person name="Cichocki N."/>
            <person name="Veneault-Fourrey C."/>
            <person name="LaButti K."/>
            <person name="Lindquist E.A."/>
            <person name="Lipzen A."/>
            <person name="Lundell T."/>
            <person name="Morin E."/>
            <person name="Murat C."/>
            <person name="Riley R."/>
            <person name="Ohm R."/>
            <person name="Sun H."/>
            <person name="Tunlid A."/>
            <person name="Henrissat B."/>
            <person name="Grigoriev I.V."/>
            <person name="Hibbett D.S."/>
            <person name="Martin F."/>
        </authorList>
    </citation>
    <scope>NUCLEOTIDE SEQUENCE [LARGE SCALE GENOMIC DNA]</scope>
    <source>
        <strain evidence="2">Marx 270</strain>
    </source>
</reference>
<keyword evidence="2" id="KW-1185">Reference proteome</keyword>